<proteinExistence type="predicted"/>
<keyword evidence="2" id="KW-1185">Reference proteome</keyword>
<protein>
    <recommendedName>
        <fullName evidence="3">Secreted protein</fullName>
    </recommendedName>
</protein>
<accession>A0ABV7H549</accession>
<reference evidence="2" key="1">
    <citation type="journal article" date="2019" name="Int. J. Syst. Evol. Microbiol.">
        <title>The Global Catalogue of Microorganisms (GCM) 10K type strain sequencing project: providing services to taxonomists for standard genome sequencing and annotation.</title>
        <authorList>
            <consortium name="The Broad Institute Genomics Platform"/>
            <consortium name="The Broad Institute Genome Sequencing Center for Infectious Disease"/>
            <person name="Wu L."/>
            <person name="Ma J."/>
        </authorList>
    </citation>
    <scope>NUCLEOTIDE SEQUENCE [LARGE SCALE GENOMIC DNA]</scope>
    <source>
        <strain evidence="2">KCTC 52168</strain>
    </source>
</reference>
<dbReference type="RefSeq" id="WP_377303142.1">
    <property type="nucleotide sequence ID" value="NZ_CP180191.1"/>
</dbReference>
<evidence type="ECO:0000313" key="1">
    <source>
        <dbReference type="EMBL" id="MFC3147773.1"/>
    </source>
</evidence>
<dbReference type="Proteomes" id="UP001595556">
    <property type="component" value="Unassembled WGS sequence"/>
</dbReference>
<gene>
    <name evidence="1" type="ORF">ACFOEN_08975</name>
</gene>
<sequence length="68" mass="6561">MAGTARASAFFALVIGTALAPTARTSALVTHSLAALASGASATFAGLATALHARLIASHVGGCPLEPT</sequence>
<evidence type="ECO:0000313" key="2">
    <source>
        <dbReference type="Proteomes" id="UP001595556"/>
    </source>
</evidence>
<name>A0ABV7H549_9BURK</name>
<dbReference type="EMBL" id="JBHRTI010000004">
    <property type="protein sequence ID" value="MFC3147773.1"/>
    <property type="molecule type" value="Genomic_DNA"/>
</dbReference>
<comment type="caution">
    <text evidence="1">The sequence shown here is derived from an EMBL/GenBank/DDBJ whole genome shotgun (WGS) entry which is preliminary data.</text>
</comment>
<evidence type="ECO:0008006" key="3">
    <source>
        <dbReference type="Google" id="ProtNLM"/>
    </source>
</evidence>
<organism evidence="1 2">
    <name type="scientific">Piscinibacterium candidicorallinum</name>
    <dbReference type="NCBI Taxonomy" id="1793872"/>
    <lineage>
        <taxon>Bacteria</taxon>
        <taxon>Pseudomonadati</taxon>
        <taxon>Pseudomonadota</taxon>
        <taxon>Betaproteobacteria</taxon>
        <taxon>Burkholderiales</taxon>
        <taxon>Piscinibacterium</taxon>
    </lineage>
</organism>